<dbReference type="InterPro" id="IPR004635">
    <property type="entry name" value="Pept_S49_SppA"/>
</dbReference>
<dbReference type="AlphaFoldDB" id="A0A136LWJ7"/>
<organism evidence="6 7">
    <name type="scientific">candidate division WS6 bacterium OLB20</name>
    <dbReference type="NCBI Taxonomy" id="1617426"/>
    <lineage>
        <taxon>Bacteria</taxon>
        <taxon>Candidatus Dojkabacteria</taxon>
    </lineage>
</organism>
<dbReference type="InterPro" id="IPR047272">
    <property type="entry name" value="S49_SppA_C"/>
</dbReference>
<dbReference type="EC" id="3.4.21.-" evidence="6"/>
<dbReference type="SUPFAM" id="SSF52096">
    <property type="entry name" value="ClpP/crotonase"/>
    <property type="match status" value="1"/>
</dbReference>
<keyword evidence="2" id="KW-0645">Protease</keyword>
<evidence type="ECO:0000256" key="3">
    <source>
        <dbReference type="ARBA" id="ARBA00022801"/>
    </source>
</evidence>
<evidence type="ECO:0000259" key="5">
    <source>
        <dbReference type="Pfam" id="PF01343"/>
    </source>
</evidence>
<feature type="domain" description="Peptidase S49" evidence="5">
    <location>
        <begin position="126"/>
        <end position="275"/>
    </location>
</feature>
<evidence type="ECO:0000256" key="2">
    <source>
        <dbReference type="ARBA" id="ARBA00022670"/>
    </source>
</evidence>
<dbReference type="InterPro" id="IPR029045">
    <property type="entry name" value="ClpP/crotonase-like_dom_sf"/>
</dbReference>
<comment type="similarity">
    <text evidence="1">Belongs to the peptidase S49 family.</text>
</comment>
<dbReference type="PANTHER" id="PTHR42987:SF7">
    <property type="entry name" value="SIGNAL PEPTIDE PEPTIDASE SPPA-RELATED"/>
    <property type="match status" value="1"/>
</dbReference>
<keyword evidence="3 6" id="KW-0378">Hydrolase</keyword>
<accession>A0A136LWJ7</accession>
<proteinExistence type="inferred from homology"/>
<evidence type="ECO:0000313" key="7">
    <source>
        <dbReference type="Proteomes" id="UP000070457"/>
    </source>
</evidence>
<evidence type="ECO:0000256" key="4">
    <source>
        <dbReference type="ARBA" id="ARBA00022825"/>
    </source>
</evidence>
<reference evidence="6 7" key="1">
    <citation type="submission" date="2015-02" db="EMBL/GenBank/DDBJ databases">
        <title>Improved understanding of the partial-nitritation anammox process through 23 genomes representing the majority of the microbial community.</title>
        <authorList>
            <person name="Speth D.R."/>
            <person name="In T Zandt M."/>
            <person name="Guerrero Cruz S."/>
            <person name="Jetten M.S."/>
            <person name="Dutilh B.E."/>
        </authorList>
    </citation>
    <scope>NUCLEOTIDE SEQUENCE [LARGE SCALE GENOMIC DNA]</scope>
    <source>
        <strain evidence="6">OLB20</strain>
    </source>
</reference>
<dbReference type="GO" id="GO:0006508">
    <property type="term" value="P:proteolysis"/>
    <property type="evidence" value="ECO:0007669"/>
    <property type="project" value="UniProtKB-KW"/>
</dbReference>
<dbReference type="GO" id="GO:0008236">
    <property type="term" value="F:serine-type peptidase activity"/>
    <property type="evidence" value="ECO:0007669"/>
    <property type="project" value="UniProtKB-KW"/>
</dbReference>
<dbReference type="Gene3D" id="3.90.226.10">
    <property type="entry name" value="2-enoyl-CoA Hydratase, Chain A, domain 1"/>
    <property type="match status" value="2"/>
</dbReference>
<gene>
    <name evidence="6" type="primary">sppA</name>
    <name evidence="6" type="ORF">TR69_WS6001001277</name>
</gene>
<protein>
    <submittedName>
        <fullName evidence="6">Putative signal peptide peptidase SppA</fullName>
        <ecNumber evidence="6">3.4.21.-</ecNumber>
    </submittedName>
</protein>
<keyword evidence="4" id="KW-0720">Serine protease</keyword>
<dbReference type="InterPro" id="IPR002142">
    <property type="entry name" value="Peptidase_S49"/>
</dbReference>
<name>A0A136LWJ7_9BACT</name>
<dbReference type="CDD" id="cd07023">
    <property type="entry name" value="S49_Sppa_N_C"/>
    <property type="match status" value="1"/>
</dbReference>
<sequence length="324" mass="35118">MSNSKKVVIAFLVLLLISMVLVFCAFLLFAVAAVSGNGFISGVDATVLSDGAYDQTIAVIDVDEVISSTSVVDLFGAETTDMTTRTVRKIQQAIDDDSVQGVVLRVNTPGGEVYATRVIYNKLLELKEEGKTLTVLMQDMAASGGYYISAPADHIVASEMTLTGSIGVVFQTQDLSGLYDKIGIKNITIANSEGELKVLENLDDPESQSYKVLQGVADDVQDNFVQVVVDGRGMTEEKVLSFSDARVFSGKQALDIGLVDSLGEQQEAFAVAADITDLDDPRFVHYNDQENSFNSFVIQIASYILPESRISVQPGVKAYYLLRY</sequence>
<dbReference type="PANTHER" id="PTHR42987">
    <property type="entry name" value="PEPTIDASE S49"/>
    <property type="match status" value="1"/>
</dbReference>
<dbReference type="NCBIfam" id="TIGR00706">
    <property type="entry name" value="SppA_dom"/>
    <property type="match status" value="1"/>
</dbReference>
<evidence type="ECO:0000313" key="6">
    <source>
        <dbReference type="EMBL" id="KXK25987.1"/>
    </source>
</evidence>
<dbReference type="EMBL" id="JYNZ01000005">
    <property type="protein sequence ID" value="KXK25987.1"/>
    <property type="molecule type" value="Genomic_DNA"/>
</dbReference>
<dbReference type="Proteomes" id="UP000070457">
    <property type="component" value="Unassembled WGS sequence"/>
</dbReference>
<dbReference type="STRING" id="1617426.TR69_WS6001001277"/>
<evidence type="ECO:0000256" key="1">
    <source>
        <dbReference type="ARBA" id="ARBA00008683"/>
    </source>
</evidence>
<dbReference type="Pfam" id="PF01343">
    <property type="entry name" value="Peptidase_S49"/>
    <property type="match status" value="1"/>
</dbReference>
<comment type="caution">
    <text evidence="6">The sequence shown here is derived from an EMBL/GenBank/DDBJ whole genome shotgun (WGS) entry which is preliminary data.</text>
</comment>